<dbReference type="Proteomes" id="UP000631181">
    <property type="component" value="Unassembled WGS sequence"/>
</dbReference>
<sequence length="129" mass="14135">MSDNVTDPPKRHWHGEAGNRYEHQNVWTHGGAKGPANRAPWALTPEQTMAADSSRRSSAASSNGSPPSTMNDRRRSSASSKSGPMFAGLQSVKRDSTDANMSARRASWNEQQQPGGFFSKLWEGYTRGK</sequence>
<reference evidence="2" key="1">
    <citation type="journal article" date="2020" name="Front. Microbiol.">
        <title>Gene regulatory networks of Penicillium echinulatum 2HH and Penicillium oxalicum 114-2 inferred by a computational biology approach.</title>
        <authorList>
            <person name="Lenz A.R."/>
            <person name="Galan-Vasquez E."/>
            <person name="Balbinot E."/>
            <person name="De Abreu F.P."/>
            <person name="De Oliveira N.S."/>
            <person name="Da Rosa L.O."/>
            <person name="De Avila E Silva S."/>
            <person name="Camassola M."/>
            <person name="Dillon A.J.P."/>
            <person name="Perez-Rueda E."/>
        </authorList>
    </citation>
    <scope>NUCLEOTIDE SEQUENCE</scope>
    <source>
        <strain evidence="2">S1M29</strain>
    </source>
</reference>
<dbReference type="OrthoDB" id="4158609at2759"/>
<evidence type="ECO:0000313" key="2">
    <source>
        <dbReference type="EMBL" id="KAF7718062.1"/>
    </source>
</evidence>
<feature type="compositionally biased region" description="Basic and acidic residues" evidence="1">
    <location>
        <begin position="8"/>
        <end position="23"/>
    </location>
</feature>
<accession>A0A8J8W713</accession>
<protein>
    <submittedName>
        <fullName evidence="2">Uncharacterized protein</fullName>
    </submittedName>
</protein>
<keyword evidence="3" id="KW-1185">Reference proteome</keyword>
<name>A0A8J8W713_9EURO</name>
<dbReference type="AlphaFoldDB" id="A0A8J8W713"/>
<feature type="compositionally biased region" description="Low complexity" evidence="1">
    <location>
        <begin position="50"/>
        <end position="68"/>
    </location>
</feature>
<comment type="caution">
    <text evidence="2">The sequence shown here is derived from an EMBL/GenBank/DDBJ whole genome shotgun (WGS) entry which is preliminary data.</text>
</comment>
<gene>
    <name evidence="2" type="ORF">PECM_003043</name>
</gene>
<dbReference type="EMBL" id="WIWV01000019">
    <property type="protein sequence ID" value="KAF7718062.1"/>
    <property type="molecule type" value="Genomic_DNA"/>
</dbReference>
<evidence type="ECO:0000256" key="1">
    <source>
        <dbReference type="SAM" id="MobiDB-lite"/>
    </source>
</evidence>
<proteinExistence type="predicted"/>
<feature type="region of interest" description="Disordered" evidence="1">
    <location>
        <begin position="1"/>
        <end position="129"/>
    </location>
</feature>
<evidence type="ECO:0000313" key="3">
    <source>
        <dbReference type="Proteomes" id="UP000631181"/>
    </source>
</evidence>
<organism evidence="2 3">
    <name type="scientific">Penicillium ucsense</name>
    <dbReference type="NCBI Taxonomy" id="2839758"/>
    <lineage>
        <taxon>Eukaryota</taxon>
        <taxon>Fungi</taxon>
        <taxon>Dikarya</taxon>
        <taxon>Ascomycota</taxon>
        <taxon>Pezizomycotina</taxon>
        <taxon>Eurotiomycetes</taxon>
        <taxon>Eurotiomycetidae</taxon>
        <taxon>Eurotiales</taxon>
        <taxon>Aspergillaceae</taxon>
        <taxon>Penicillium</taxon>
    </lineage>
</organism>